<dbReference type="Pfam" id="PF11954">
    <property type="entry name" value="DUF3471"/>
    <property type="match status" value="1"/>
</dbReference>
<dbReference type="Proteomes" id="UP000504637">
    <property type="component" value="Unplaced"/>
</dbReference>
<dbReference type="PANTHER" id="PTHR46825:SF14">
    <property type="entry name" value="BETA-LACTAMASE-RELATED DOMAIN-CONTAINING PROTEIN"/>
    <property type="match status" value="1"/>
</dbReference>
<proteinExistence type="inferred from homology"/>
<dbReference type="InterPro" id="IPR021860">
    <property type="entry name" value="Peptidase_S12_Pab87-rel_C"/>
</dbReference>
<evidence type="ECO:0000313" key="5">
    <source>
        <dbReference type="RefSeq" id="XP_033455000.1"/>
    </source>
</evidence>
<dbReference type="RefSeq" id="XP_033455000.1">
    <property type="nucleotide sequence ID" value="XM_033606693.1"/>
</dbReference>
<protein>
    <submittedName>
        <fullName evidence="5">Beta-lactamase/transpeptidase-like protein</fullName>
    </submittedName>
</protein>
<evidence type="ECO:0000259" key="3">
    <source>
        <dbReference type="Pfam" id="PF11954"/>
    </source>
</evidence>
<dbReference type="GeneID" id="54364493"/>
<accession>A0A6J3LRQ9</accession>
<reference evidence="5" key="2">
    <citation type="submission" date="2020-04" db="EMBL/GenBank/DDBJ databases">
        <authorList>
            <consortium name="NCBI Genome Project"/>
        </authorList>
    </citation>
    <scope>NUCLEOTIDE SEQUENCE</scope>
    <source>
        <strain evidence="5">CBS 342.82</strain>
    </source>
</reference>
<dbReference type="OrthoDB" id="5946976at2759"/>
<feature type="domain" description="Beta-lactamase-related" evidence="2">
    <location>
        <begin position="17"/>
        <end position="345"/>
    </location>
</feature>
<dbReference type="PANTHER" id="PTHR46825">
    <property type="entry name" value="D-ALANYL-D-ALANINE-CARBOXYPEPTIDASE/ENDOPEPTIDASE AMPH"/>
    <property type="match status" value="1"/>
</dbReference>
<name>A0A6J3LRQ9_9PEZI</name>
<dbReference type="SUPFAM" id="SSF56601">
    <property type="entry name" value="beta-lactamase/transpeptidase-like"/>
    <property type="match status" value="1"/>
</dbReference>
<evidence type="ECO:0000256" key="1">
    <source>
        <dbReference type="ARBA" id="ARBA00038215"/>
    </source>
</evidence>
<reference evidence="5" key="3">
    <citation type="submission" date="2025-08" db="UniProtKB">
        <authorList>
            <consortium name="RefSeq"/>
        </authorList>
    </citation>
    <scope>IDENTIFICATION</scope>
    <source>
        <strain evidence="5">CBS 342.82</strain>
    </source>
</reference>
<keyword evidence="4" id="KW-1185">Reference proteome</keyword>
<feature type="domain" description="Peptidase S12 Pab87-related C-terminal" evidence="3">
    <location>
        <begin position="395"/>
        <end position="482"/>
    </location>
</feature>
<dbReference type="AlphaFoldDB" id="A0A6J3LRQ9"/>
<dbReference type="InterPro" id="IPR012338">
    <property type="entry name" value="Beta-lactam/transpept-like"/>
</dbReference>
<dbReference type="Pfam" id="PF00144">
    <property type="entry name" value="Beta-lactamase"/>
    <property type="match status" value="1"/>
</dbReference>
<evidence type="ECO:0000259" key="2">
    <source>
        <dbReference type="Pfam" id="PF00144"/>
    </source>
</evidence>
<dbReference type="InterPro" id="IPR050491">
    <property type="entry name" value="AmpC-like"/>
</dbReference>
<dbReference type="InterPro" id="IPR001466">
    <property type="entry name" value="Beta-lactam-related"/>
</dbReference>
<organism evidence="5">
    <name type="scientific">Dissoconium aciculare CBS 342.82</name>
    <dbReference type="NCBI Taxonomy" id="1314786"/>
    <lineage>
        <taxon>Eukaryota</taxon>
        <taxon>Fungi</taxon>
        <taxon>Dikarya</taxon>
        <taxon>Ascomycota</taxon>
        <taxon>Pezizomycotina</taxon>
        <taxon>Dothideomycetes</taxon>
        <taxon>Dothideomycetidae</taxon>
        <taxon>Mycosphaerellales</taxon>
        <taxon>Dissoconiaceae</taxon>
        <taxon>Dissoconium</taxon>
    </lineage>
</organism>
<sequence length="495" mass="54713">MAEPSPKFLQLGELHPLIREILSATGTAGASIGIIHRGETWSDHFGFRDHARSKAPDDDTLYTIGSLTKAMIAQAVATLSTKVVSIIPEFDNVDSLMTDHCTISDLLCQRSGLPTFNALWYQGGSRSLVQKRDLIPMVNKINPLFPLRSGWCYSNWGYALVGLCIERITGEPNIWKPLAMSRINADQSVRDNLNVAQGFSALPDLSLYPVQTQELDSESIMGAAGGYYKSLLDTLRAQDAGADSKSVLKQTGRILSGHVVFNPPAFGSMSENTYGYGWIKTRLPAAMGLLGDNPGLVASMPVLSRGAQPQTVFYHQGGLSGSTTCVILLPETETCIITMTNTRSIGDSADWIAQLLLGHITDPPEKHDFLQLARESARGQTARYPQAKEPLDKDKHPQIATGPLDDYMGRYLWSSECYFLDIRRKGDGLQLQICARDDQMYDLTHYQADELTWFMTYEEEQKRGRLRFKRSSRGDIVSLTWCDMGGGPGDFIKTA</sequence>
<dbReference type="Gene3D" id="3.40.710.10">
    <property type="entry name" value="DD-peptidase/beta-lactamase superfamily"/>
    <property type="match status" value="1"/>
</dbReference>
<evidence type="ECO:0000313" key="4">
    <source>
        <dbReference type="Proteomes" id="UP000504637"/>
    </source>
</evidence>
<reference evidence="5" key="1">
    <citation type="submission" date="2020-01" db="EMBL/GenBank/DDBJ databases">
        <authorList>
            <consortium name="DOE Joint Genome Institute"/>
            <person name="Haridas S."/>
            <person name="Albert R."/>
            <person name="Binder M."/>
            <person name="Bloem J."/>
            <person name="Labutti K."/>
            <person name="Salamov A."/>
            <person name="Andreopoulos B."/>
            <person name="Baker S.E."/>
            <person name="Barry K."/>
            <person name="Bills G."/>
            <person name="Bluhm B.H."/>
            <person name="Cannon C."/>
            <person name="Castanera R."/>
            <person name="Culley D.E."/>
            <person name="Daum C."/>
            <person name="Ezra D."/>
            <person name="Gonzalez J.B."/>
            <person name="Henrissat B."/>
            <person name="Kuo A."/>
            <person name="Liang C."/>
            <person name="Lipzen A."/>
            <person name="Lutzoni F."/>
            <person name="Magnuson J."/>
            <person name="Mondo S."/>
            <person name="Nolan M."/>
            <person name="Ohm R."/>
            <person name="Pangilinan J."/>
            <person name="Park H.-J."/>
            <person name="Ramirez L."/>
            <person name="Alfaro M."/>
            <person name="Sun H."/>
            <person name="Tritt A."/>
            <person name="Yoshinaga Y."/>
            <person name="Zwiers L.-H."/>
            <person name="Turgeon B.G."/>
            <person name="Goodwin S.B."/>
            <person name="Spatafora J.W."/>
            <person name="Crous P.W."/>
            <person name="Grigoriev I.V."/>
        </authorList>
    </citation>
    <scope>NUCLEOTIDE SEQUENCE</scope>
    <source>
        <strain evidence="5">CBS 342.82</strain>
    </source>
</reference>
<comment type="similarity">
    <text evidence="1">Belongs to the peptidase S12 family.</text>
</comment>
<gene>
    <name evidence="5" type="ORF">K489DRAFT_391435</name>
</gene>